<dbReference type="InterPro" id="IPR006671">
    <property type="entry name" value="Cyclin_N"/>
</dbReference>
<comment type="similarity">
    <text evidence="2">Belongs to the cyclin family.</text>
</comment>
<reference evidence="6" key="1">
    <citation type="submission" date="2024-06" db="EMBL/GenBank/DDBJ databases">
        <authorList>
            <person name="Liu X."/>
            <person name="Lenzi L."/>
            <person name="Haldenby T S."/>
            <person name="Uol C."/>
        </authorList>
    </citation>
    <scope>NUCLEOTIDE SEQUENCE</scope>
</reference>
<gene>
    <name evidence="6" type="ORF">CDAUBV1_LOCUS4342</name>
</gene>
<dbReference type="InterPro" id="IPR004367">
    <property type="entry name" value="Cyclin_C-dom"/>
</dbReference>
<evidence type="ECO:0000256" key="1">
    <source>
        <dbReference type="ARBA" id="ARBA00023127"/>
    </source>
</evidence>
<evidence type="ECO:0000259" key="4">
    <source>
        <dbReference type="SMART" id="SM00385"/>
    </source>
</evidence>
<proteinExistence type="inferred from homology"/>
<feature type="compositionally biased region" description="Polar residues" evidence="3">
    <location>
        <begin position="292"/>
        <end position="333"/>
    </location>
</feature>
<dbReference type="InterPro" id="IPR043198">
    <property type="entry name" value="Cyclin/Ssn8"/>
</dbReference>
<accession>A0AAV2T6J9</accession>
<name>A0AAV2T6J9_CALDB</name>
<dbReference type="Proteomes" id="UP001497525">
    <property type="component" value="Unassembled WGS sequence"/>
</dbReference>
<dbReference type="InterPro" id="IPR036915">
    <property type="entry name" value="Cyclin-like_sf"/>
</dbReference>
<evidence type="ECO:0000259" key="5">
    <source>
        <dbReference type="SMART" id="SM01332"/>
    </source>
</evidence>
<feature type="compositionally biased region" description="Polar residues" evidence="3">
    <location>
        <begin position="259"/>
        <end position="271"/>
    </location>
</feature>
<dbReference type="SUPFAM" id="SSF47954">
    <property type="entry name" value="Cyclin-like"/>
    <property type="match status" value="2"/>
</dbReference>
<sequence length="347" mass="39576">MPCWYYEREELLKTPSFLDHIDHETETRYRTEGARFLFDVSHKMNLRYDTCATAIVFFHRFYMVHSFKAFPRYVTAACCLMLAGKVEETPKKVRDIVNTSRMMLSEANFEQFGADPREEIMAFERVLLKTIKFDLQVSHPYSYLLQFVKRIKGDKDKLKELVQMSWSFINDSLATTLCLQWEPEIVACAVLYLATRMSKYTIEDWEGRQPGLRWWENFVEGMSTEVMEDICHKILDLYPADGGATSSSGDNSAPKRTEPSGSGPTAGIHSSLQSSAANRNDLLAKRPRLIRPSSQDPLQQQSYSSSSARPTVIPNSEVSSNEHAPMLTTSYTAPGSLPYIGRKPMMN</sequence>
<dbReference type="PANTHER" id="PTHR10026">
    <property type="entry name" value="CYCLIN"/>
    <property type="match status" value="1"/>
</dbReference>
<organism evidence="6 7">
    <name type="scientific">Calicophoron daubneyi</name>
    <name type="common">Rumen fluke</name>
    <name type="synonym">Paramphistomum daubneyi</name>
    <dbReference type="NCBI Taxonomy" id="300641"/>
    <lineage>
        <taxon>Eukaryota</taxon>
        <taxon>Metazoa</taxon>
        <taxon>Spiralia</taxon>
        <taxon>Lophotrochozoa</taxon>
        <taxon>Platyhelminthes</taxon>
        <taxon>Trematoda</taxon>
        <taxon>Digenea</taxon>
        <taxon>Plagiorchiida</taxon>
        <taxon>Pronocephalata</taxon>
        <taxon>Paramphistomoidea</taxon>
        <taxon>Paramphistomidae</taxon>
        <taxon>Calicophoron</taxon>
    </lineage>
</organism>
<dbReference type="GO" id="GO:0016538">
    <property type="term" value="F:cyclin-dependent protein serine/threonine kinase regulator activity"/>
    <property type="evidence" value="ECO:0007669"/>
    <property type="project" value="InterPro"/>
</dbReference>
<evidence type="ECO:0000256" key="3">
    <source>
        <dbReference type="SAM" id="MobiDB-lite"/>
    </source>
</evidence>
<feature type="region of interest" description="Disordered" evidence="3">
    <location>
        <begin position="243"/>
        <end position="271"/>
    </location>
</feature>
<dbReference type="Pfam" id="PF00134">
    <property type="entry name" value="Cyclin_N"/>
    <property type="match status" value="1"/>
</dbReference>
<feature type="region of interest" description="Disordered" evidence="3">
    <location>
        <begin position="289"/>
        <end position="347"/>
    </location>
</feature>
<dbReference type="CDD" id="cd20530">
    <property type="entry name" value="CYCLIN_CCNK_rpt1"/>
    <property type="match status" value="1"/>
</dbReference>
<evidence type="ECO:0000313" key="7">
    <source>
        <dbReference type="Proteomes" id="UP001497525"/>
    </source>
</evidence>
<feature type="domain" description="Cyclin-like" evidence="4">
    <location>
        <begin position="35"/>
        <end position="129"/>
    </location>
</feature>
<dbReference type="Pfam" id="PF21797">
    <property type="entry name" value="CycT2-like_C"/>
    <property type="match status" value="1"/>
</dbReference>
<feature type="domain" description="Cyclin C-terminal" evidence="5">
    <location>
        <begin position="138"/>
        <end position="271"/>
    </location>
</feature>
<protein>
    <recommendedName>
        <fullName evidence="8">Cyclin-K</fullName>
    </recommendedName>
</protein>
<dbReference type="GO" id="GO:0006357">
    <property type="term" value="P:regulation of transcription by RNA polymerase II"/>
    <property type="evidence" value="ECO:0007669"/>
    <property type="project" value="InterPro"/>
</dbReference>
<evidence type="ECO:0008006" key="8">
    <source>
        <dbReference type="Google" id="ProtNLM"/>
    </source>
</evidence>
<dbReference type="AlphaFoldDB" id="A0AAV2T6J9"/>
<dbReference type="CDD" id="cd20531">
    <property type="entry name" value="CYCLIN_CCNK_rpt2"/>
    <property type="match status" value="1"/>
</dbReference>
<comment type="caution">
    <text evidence="6">The sequence shown here is derived from an EMBL/GenBank/DDBJ whole genome shotgun (WGS) entry which is preliminary data.</text>
</comment>
<evidence type="ECO:0000313" key="6">
    <source>
        <dbReference type="EMBL" id="CAL5131801.1"/>
    </source>
</evidence>
<keyword evidence="1 2" id="KW-0195">Cyclin</keyword>
<dbReference type="EMBL" id="CAXLJL010000105">
    <property type="protein sequence ID" value="CAL5131801.1"/>
    <property type="molecule type" value="Genomic_DNA"/>
</dbReference>
<feature type="domain" description="Cyclin-like" evidence="4">
    <location>
        <begin position="142"/>
        <end position="236"/>
    </location>
</feature>
<dbReference type="SMART" id="SM00385">
    <property type="entry name" value="CYCLIN"/>
    <property type="match status" value="2"/>
</dbReference>
<dbReference type="SMART" id="SM01332">
    <property type="entry name" value="Cyclin_C"/>
    <property type="match status" value="1"/>
</dbReference>
<dbReference type="InterPro" id="IPR013763">
    <property type="entry name" value="Cyclin-like_dom"/>
</dbReference>
<evidence type="ECO:0000256" key="2">
    <source>
        <dbReference type="RuleBase" id="RU000383"/>
    </source>
</evidence>
<dbReference type="Gene3D" id="1.10.472.10">
    <property type="entry name" value="Cyclin-like"/>
    <property type="match status" value="2"/>
</dbReference>